<evidence type="ECO:0000256" key="1">
    <source>
        <dbReference type="ARBA" id="ARBA00022801"/>
    </source>
</evidence>
<dbReference type="InterPro" id="IPR002252">
    <property type="entry name" value="Glyco_hydro_36"/>
</dbReference>
<name>A0ABU1AWV7_9BACT</name>
<sequence length="710" mass="79396">MTTSQLLNGLQIDRVTSESGKTELRLCPSATANQRVEARSAITDRPECKKLNPVINVPDSMVQLKLEDDISSGGFIAGMSMQNSSSIDYLEQREAVSTDDSKIITAFHDPRHQLVVEQHLEATEVEGTLRAWTTLTNHGDQAVSLELLTSFVISGITPFVDNDAPGRLKIHRFRSWWSNEGRLCSESLEDLHLERNWCGFNTVSERFGQVGTMPVRKFFPFVAIEDCQTGVLWGAQLAHPGSWQMEITRRGDSVSISGGLADFEFGHWKKALAPGESLTTPVAHLACVQGELSDLTGQLVRLQESQLKGLPESEQSLPVMFNEWCTNWGSPSHEKTMALAKRLLGTGIRYLVIDDGWAKRPPEATMQSNGDWEVDSEKFPSGIGAVCQELRELGYIPGIWFEFEVCNPGSKAWEQAEHHLQRNGKPLQVGSRRFWNLNDPWVQDYLGEKLIDFLNDNQLGYLKVDYNDTIGIGCDHPDSLGEGLRQQVNGIQSTFKRIRESVTNLVIENCSSGGHRLEPNMIGLTSMSSFSDAHESWNIPIIARQLHYLMPPRQSQIWAVLYPDDTEERFYYSLTATLYGRMCLSGPVHDLSDKQMAIVKEAVSFYEQAAPIIKSGHSRFFGPGAHNWHNPTSWQGLWRESHDGSQALLVIHTFAGLPDQDLVIKLPASECRNFVTSLVDSSTEAPLFDGETLTLPKGAEFRGYALIFKK</sequence>
<dbReference type="InterPro" id="IPR013785">
    <property type="entry name" value="Aldolase_TIM"/>
</dbReference>
<evidence type="ECO:0000313" key="3">
    <source>
        <dbReference type="EMBL" id="MDQ8207620.1"/>
    </source>
</evidence>
<dbReference type="PRINTS" id="PR00743">
    <property type="entry name" value="GLHYDRLASE36"/>
</dbReference>
<keyword evidence="4" id="KW-1185">Reference proteome</keyword>
<accession>A0ABU1AWV7</accession>
<dbReference type="PANTHER" id="PTHR43053:SF3">
    <property type="entry name" value="ALPHA-GALACTOSIDASE C-RELATED"/>
    <property type="match status" value="1"/>
</dbReference>
<evidence type="ECO:0000313" key="4">
    <source>
        <dbReference type="Proteomes" id="UP001225316"/>
    </source>
</evidence>
<dbReference type="InterPro" id="IPR038417">
    <property type="entry name" value="Alpga-gal_N_sf"/>
</dbReference>
<evidence type="ECO:0000256" key="2">
    <source>
        <dbReference type="ARBA" id="ARBA00023295"/>
    </source>
</evidence>
<comment type="caution">
    <text evidence="3">The sequence shown here is derived from an EMBL/GenBank/DDBJ whole genome shotgun (WGS) entry which is preliminary data.</text>
</comment>
<dbReference type="Gene3D" id="3.20.20.70">
    <property type="entry name" value="Aldolase class I"/>
    <property type="match status" value="1"/>
</dbReference>
<dbReference type="RefSeq" id="WP_308949819.1">
    <property type="nucleotide sequence ID" value="NZ_JARXHW010000016.1"/>
</dbReference>
<dbReference type="CDD" id="cd14791">
    <property type="entry name" value="GH36"/>
    <property type="match status" value="1"/>
</dbReference>
<dbReference type="SUPFAM" id="SSF51445">
    <property type="entry name" value="(Trans)glycosidases"/>
    <property type="match status" value="1"/>
</dbReference>
<keyword evidence="2" id="KW-0326">Glycosidase</keyword>
<dbReference type="Pfam" id="PF02065">
    <property type="entry name" value="Melibiase"/>
    <property type="match status" value="1"/>
</dbReference>
<protein>
    <submittedName>
        <fullName evidence="3">Alpha-galactosidase</fullName>
    </submittedName>
</protein>
<reference evidence="3 4" key="1">
    <citation type="submission" date="2023-04" db="EMBL/GenBank/DDBJ databases">
        <title>A novel bacteria isolated from coastal sediment.</title>
        <authorList>
            <person name="Liu X.-J."/>
            <person name="Du Z.-J."/>
        </authorList>
    </citation>
    <scope>NUCLEOTIDE SEQUENCE [LARGE SCALE GENOMIC DNA]</scope>
    <source>
        <strain evidence="3 4">SDUM461003</strain>
    </source>
</reference>
<gene>
    <name evidence="3" type="ORF">QEH52_08880</name>
</gene>
<dbReference type="Gene3D" id="2.70.98.60">
    <property type="entry name" value="alpha-galactosidase from lactobacil brevis"/>
    <property type="match status" value="1"/>
</dbReference>
<dbReference type="PANTHER" id="PTHR43053">
    <property type="entry name" value="GLYCOSIDASE FAMILY 31"/>
    <property type="match status" value="1"/>
</dbReference>
<dbReference type="InterPro" id="IPR017853">
    <property type="entry name" value="GH"/>
</dbReference>
<dbReference type="EMBL" id="JARXHW010000016">
    <property type="protein sequence ID" value="MDQ8207620.1"/>
    <property type="molecule type" value="Genomic_DNA"/>
</dbReference>
<dbReference type="InterPro" id="IPR050985">
    <property type="entry name" value="Alpha-glycosidase_related"/>
</dbReference>
<proteinExistence type="predicted"/>
<organism evidence="3 4">
    <name type="scientific">Thalassobacterium maritimum</name>
    <dbReference type="NCBI Taxonomy" id="3041265"/>
    <lineage>
        <taxon>Bacteria</taxon>
        <taxon>Pseudomonadati</taxon>
        <taxon>Verrucomicrobiota</taxon>
        <taxon>Opitutia</taxon>
        <taxon>Puniceicoccales</taxon>
        <taxon>Coraliomargaritaceae</taxon>
        <taxon>Thalassobacterium</taxon>
    </lineage>
</organism>
<dbReference type="Proteomes" id="UP001225316">
    <property type="component" value="Unassembled WGS sequence"/>
</dbReference>
<keyword evidence="1" id="KW-0378">Hydrolase</keyword>